<gene>
    <name evidence="1" type="ORF">GNI_214160</name>
</gene>
<dbReference type="GeneID" id="22916536"/>
<organism evidence="1 2">
    <name type="scientific">Gregarina niphandrodes</name>
    <name type="common">Septate eugregarine</name>
    <dbReference type="NCBI Taxonomy" id="110365"/>
    <lineage>
        <taxon>Eukaryota</taxon>
        <taxon>Sar</taxon>
        <taxon>Alveolata</taxon>
        <taxon>Apicomplexa</taxon>
        <taxon>Conoidasida</taxon>
        <taxon>Gregarinasina</taxon>
        <taxon>Eugregarinorida</taxon>
        <taxon>Gregarinidae</taxon>
        <taxon>Gregarina</taxon>
    </lineage>
</organism>
<keyword evidence="2" id="KW-1185">Reference proteome</keyword>
<dbReference type="EMBL" id="AFNH02001682">
    <property type="protein sequence ID" value="EZG42871.1"/>
    <property type="molecule type" value="Genomic_DNA"/>
</dbReference>
<accession>A0A023AVX9</accession>
<comment type="caution">
    <text evidence="1">The sequence shown here is derived from an EMBL/GenBank/DDBJ whole genome shotgun (WGS) entry which is preliminary data.</text>
</comment>
<dbReference type="VEuPathDB" id="CryptoDB:GNI_214160"/>
<proteinExistence type="predicted"/>
<evidence type="ECO:0000313" key="1">
    <source>
        <dbReference type="EMBL" id="EZG42871.1"/>
    </source>
</evidence>
<dbReference type="RefSeq" id="XP_011133850.1">
    <property type="nucleotide sequence ID" value="XM_011135548.1"/>
</dbReference>
<name>A0A023AVX9_GRENI</name>
<protein>
    <submittedName>
        <fullName evidence="1">Uncharacterized protein</fullName>
    </submittedName>
</protein>
<sequence>MSGISPTKSTQDNVGSQVANQYWGELDIRLRDKEIHTVTGVVLPEVHQLILGLPHLIGHNARLHTDEYQEFEIDTQATARVGAHLPSTGPIICCCRSCIRFRSRSP</sequence>
<dbReference type="AlphaFoldDB" id="A0A023AVX9"/>
<evidence type="ECO:0000313" key="2">
    <source>
        <dbReference type="Proteomes" id="UP000019763"/>
    </source>
</evidence>
<reference evidence="1" key="1">
    <citation type="submission" date="2013-12" db="EMBL/GenBank/DDBJ databases">
        <authorList>
            <person name="Omoto C.K."/>
            <person name="Sibley D."/>
            <person name="Venepally P."/>
            <person name="Hadjithomas M."/>
            <person name="Karamycheva S."/>
            <person name="Brunk B."/>
            <person name="Roos D."/>
            <person name="Caler E."/>
            <person name="Lorenzi H."/>
        </authorList>
    </citation>
    <scope>NUCLEOTIDE SEQUENCE</scope>
</reference>
<dbReference type="Proteomes" id="UP000019763">
    <property type="component" value="Unassembled WGS sequence"/>
</dbReference>